<keyword evidence="3" id="KW-1185">Reference proteome</keyword>
<evidence type="ECO:0000313" key="3">
    <source>
        <dbReference type="Proteomes" id="UP001550210"/>
    </source>
</evidence>
<gene>
    <name evidence="2" type="ORF">ABZZ21_26035</name>
</gene>
<accession>A0ABV2V295</accession>
<dbReference type="Proteomes" id="UP001550210">
    <property type="component" value="Unassembled WGS sequence"/>
</dbReference>
<sequence>MAAATRSMTDAFPVSRETIRRLLRGESVARWERVDAVLRALCEIGNQDPDRRRWQESGDWNDDGDPTTCRQHLRQLLYDDIDEVQPEQHSGPSAVPPPRSSGGWGSTPPASTGGWGSSPSQPKQDDPWATTPPPSTPSTGGYTDEPPF</sequence>
<dbReference type="RefSeq" id="WP_355399489.1">
    <property type="nucleotide sequence ID" value="NZ_JBEXPZ010000034.1"/>
</dbReference>
<feature type="region of interest" description="Disordered" evidence="1">
    <location>
        <begin position="44"/>
        <end position="148"/>
    </location>
</feature>
<proteinExistence type="predicted"/>
<name>A0ABV2V295_9ACTN</name>
<organism evidence="2 3">
    <name type="scientific">Streptomyces ossamyceticus</name>
    <dbReference type="NCBI Taxonomy" id="249581"/>
    <lineage>
        <taxon>Bacteria</taxon>
        <taxon>Bacillati</taxon>
        <taxon>Actinomycetota</taxon>
        <taxon>Actinomycetes</taxon>
        <taxon>Kitasatosporales</taxon>
        <taxon>Streptomycetaceae</taxon>
        <taxon>Streptomyces</taxon>
    </lineage>
</organism>
<protein>
    <recommendedName>
        <fullName evidence="4">Helix-turn-helix protein</fullName>
    </recommendedName>
</protein>
<evidence type="ECO:0000256" key="1">
    <source>
        <dbReference type="SAM" id="MobiDB-lite"/>
    </source>
</evidence>
<comment type="caution">
    <text evidence="2">The sequence shown here is derived from an EMBL/GenBank/DDBJ whole genome shotgun (WGS) entry which is preliminary data.</text>
</comment>
<reference evidence="2 3" key="1">
    <citation type="submission" date="2024-06" db="EMBL/GenBank/DDBJ databases">
        <title>The Natural Products Discovery Center: Release of the First 8490 Sequenced Strains for Exploring Actinobacteria Biosynthetic Diversity.</title>
        <authorList>
            <person name="Kalkreuter E."/>
            <person name="Kautsar S.A."/>
            <person name="Yang D."/>
            <person name="Bader C.D."/>
            <person name="Teijaro C.N."/>
            <person name="Fluegel L."/>
            <person name="Davis C.M."/>
            <person name="Simpson J.R."/>
            <person name="Lauterbach L."/>
            <person name="Steele A.D."/>
            <person name="Gui C."/>
            <person name="Meng S."/>
            <person name="Li G."/>
            <person name="Viehrig K."/>
            <person name="Ye F."/>
            <person name="Su P."/>
            <person name="Kiefer A.F."/>
            <person name="Nichols A."/>
            <person name="Cepeda A.J."/>
            <person name="Yan W."/>
            <person name="Fan B."/>
            <person name="Jiang Y."/>
            <person name="Adhikari A."/>
            <person name="Zheng C.-J."/>
            <person name="Schuster L."/>
            <person name="Cowan T.M."/>
            <person name="Smanski M.J."/>
            <person name="Chevrette M.G."/>
            <person name="De Carvalho L.P.S."/>
            <person name="Shen B."/>
        </authorList>
    </citation>
    <scope>NUCLEOTIDE SEQUENCE [LARGE SCALE GENOMIC DNA]</scope>
    <source>
        <strain evidence="2 3">NPDC006434</strain>
    </source>
</reference>
<dbReference type="EMBL" id="JBEXPZ010000034">
    <property type="protein sequence ID" value="MET9847944.1"/>
    <property type="molecule type" value="Genomic_DNA"/>
</dbReference>
<evidence type="ECO:0008006" key="4">
    <source>
        <dbReference type="Google" id="ProtNLM"/>
    </source>
</evidence>
<evidence type="ECO:0000313" key="2">
    <source>
        <dbReference type="EMBL" id="MET9847944.1"/>
    </source>
</evidence>